<comment type="caution">
    <text evidence="1">The sequence shown here is derived from an EMBL/GenBank/DDBJ whole genome shotgun (WGS) entry which is preliminary data.</text>
</comment>
<sequence length="149" mass="16383">MGTLVGYLLRTLQCLSVSYGFGSSSDLNGLYSKWSRRVDMLWVSLVLVQGASTVSVRSGGGGWRQSRDKDKYGDMYQMSGVRWYRVLSVARPVTGSVARVSTLEPDGDMLEVSQRRGNLEISSSTNVLVGQLGDSRKDSICSRDPTYLV</sequence>
<name>A0AA88DZA7_FICCA</name>
<evidence type="ECO:0000313" key="1">
    <source>
        <dbReference type="EMBL" id="GMN65067.1"/>
    </source>
</evidence>
<accession>A0AA88DZA7</accession>
<reference evidence="1" key="1">
    <citation type="submission" date="2023-07" db="EMBL/GenBank/DDBJ databases">
        <title>draft genome sequence of fig (Ficus carica).</title>
        <authorList>
            <person name="Takahashi T."/>
            <person name="Nishimura K."/>
        </authorList>
    </citation>
    <scope>NUCLEOTIDE SEQUENCE</scope>
</reference>
<dbReference type="Proteomes" id="UP001187192">
    <property type="component" value="Unassembled WGS sequence"/>
</dbReference>
<gene>
    <name evidence="1" type="ORF">TIFTF001_034129</name>
</gene>
<organism evidence="1 2">
    <name type="scientific">Ficus carica</name>
    <name type="common">Common fig</name>
    <dbReference type="NCBI Taxonomy" id="3494"/>
    <lineage>
        <taxon>Eukaryota</taxon>
        <taxon>Viridiplantae</taxon>
        <taxon>Streptophyta</taxon>
        <taxon>Embryophyta</taxon>
        <taxon>Tracheophyta</taxon>
        <taxon>Spermatophyta</taxon>
        <taxon>Magnoliopsida</taxon>
        <taxon>eudicotyledons</taxon>
        <taxon>Gunneridae</taxon>
        <taxon>Pentapetalae</taxon>
        <taxon>rosids</taxon>
        <taxon>fabids</taxon>
        <taxon>Rosales</taxon>
        <taxon>Moraceae</taxon>
        <taxon>Ficeae</taxon>
        <taxon>Ficus</taxon>
    </lineage>
</organism>
<evidence type="ECO:0000313" key="2">
    <source>
        <dbReference type="Proteomes" id="UP001187192"/>
    </source>
</evidence>
<dbReference type="EMBL" id="BTGU01000209">
    <property type="protein sequence ID" value="GMN65067.1"/>
    <property type="molecule type" value="Genomic_DNA"/>
</dbReference>
<proteinExistence type="predicted"/>
<protein>
    <submittedName>
        <fullName evidence="1">Uncharacterized protein</fullName>
    </submittedName>
</protein>
<keyword evidence="2" id="KW-1185">Reference proteome</keyword>
<dbReference type="AlphaFoldDB" id="A0AA88DZA7"/>